<reference evidence="4" key="1">
    <citation type="submission" date="2016-10" db="EMBL/GenBank/DDBJ databases">
        <authorList>
            <person name="Varghese N."/>
            <person name="Submissions S."/>
        </authorList>
    </citation>
    <scope>NUCLEOTIDE SEQUENCE [LARGE SCALE GENOMIC DNA]</scope>
    <source>
        <strain evidence="4">DSM 19110</strain>
    </source>
</reference>
<name>A0A1G9UA59_9SPHI</name>
<proteinExistence type="predicted"/>
<feature type="chain" id="PRO_5010216190" evidence="2">
    <location>
        <begin position="20"/>
        <end position="377"/>
    </location>
</feature>
<keyword evidence="2" id="KW-0732">Signal</keyword>
<evidence type="ECO:0000313" key="3">
    <source>
        <dbReference type="EMBL" id="SDM56614.1"/>
    </source>
</evidence>
<organism evidence="3 4">
    <name type="scientific">Pedobacter steynii</name>
    <dbReference type="NCBI Taxonomy" id="430522"/>
    <lineage>
        <taxon>Bacteria</taxon>
        <taxon>Pseudomonadati</taxon>
        <taxon>Bacteroidota</taxon>
        <taxon>Sphingobacteriia</taxon>
        <taxon>Sphingobacteriales</taxon>
        <taxon>Sphingobacteriaceae</taxon>
        <taxon>Pedobacter</taxon>
    </lineage>
</organism>
<keyword evidence="4" id="KW-1185">Reference proteome</keyword>
<dbReference type="Gene3D" id="3.75.10.10">
    <property type="entry name" value="L-arginine/glycine Amidinotransferase, Chain A"/>
    <property type="match status" value="1"/>
</dbReference>
<dbReference type="PROSITE" id="PS51257">
    <property type="entry name" value="PROKAR_LIPOPROTEIN"/>
    <property type="match status" value="1"/>
</dbReference>
<dbReference type="EMBL" id="FNGY01000004">
    <property type="protein sequence ID" value="SDM56614.1"/>
    <property type="molecule type" value="Genomic_DNA"/>
</dbReference>
<dbReference type="GO" id="GO:0009446">
    <property type="term" value="P:putrescine biosynthetic process"/>
    <property type="evidence" value="ECO:0007669"/>
    <property type="project" value="InterPro"/>
</dbReference>
<gene>
    <name evidence="3" type="ORF">SAMN05421820_104109</name>
</gene>
<evidence type="ECO:0000313" key="4">
    <source>
        <dbReference type="Proteomes" id="UP000183200"/>
    </source>
</evidence>
<keyword evidence="1" id="KW-0378">Hydrolase</keyword>
<accession>A0A1G9UA59</accession>
<sequence>MNKMSVSLMILTTLFLSCAKEGAENGTDIGPGSTADSTVLYSMPEESAPHEGTWLQWPHEYQYGRTYRNRLDETWVAMTKALVQGEKVHLVVYDQTEKLRVTELLSSFQVPLANVDFVISPTDDVWVRDNGPIYVKDKNGKLLIQDWGFNGWGRKAGYESCDKVPSKIALDRNTQRIDLNNVMINEGGSVEIDGNGVLMACKSSILNENRNPGMTQQQAEAIFTKYLGVTKFIWLAGKAGLDITDMHIDGFARFANSSSIVTMSEDDLAYWQVPQNDINTLYAAANKNAAPYNFVKVPLTRNNVITKYGKNVGKGSYVNYYIGNNVVLVPNYNDPNDAVANGIIQQLYPGRQVIGIDCRNLFANGGMVHCVTQQQPK</sequence>
<protein>
    <submittedName>
        <fullName evidence="3">Agmatine deiminase</fullName>
    </submittedName>
</protein>
<evidence type="ECO:0000256" key="1">
    <source>
        <dbReference type="ARBA" id="ARBA00022801"/>
    </source>
</evidence>
<dbReference type="PANTHER" id="PTHR31377">
    <property type="entry name" value="AGMATINE DEIMINASE-RELATED"/>
    <property type="match status" value="1"/>
</dbReference>
<dbReference type="GO" id="GO:0004668">
    <property type="term" value="F:protein-arginine deiminase activity"/>
    <property type="evidence" value="ECO:0007669"/>
    <property type="project" value="InterPro"/>
</dbReference>
<dbReference type="Pfam" id="PF04371">
    <property type="entry name" value="PAD_porph"/>
    <property type="match status" value="1"/>
</dbReference>
<dbReference type="SUPFAM" id="SSF55909">
    <property type="entry name" value="Pentein"/>
    <property type="match status" value="1"/>
</dbReference>
<dbReference type="Proteomes" id="UP000183200">
    <property type="component" value="Unassembled WGS sequence"/>
</dbReference>
<dbReference type="PANTHER" id="PTHR31377:SF0">
    <property type="entry name" value="AGMATINE DEIMINASE-RELATED"/>
    <property type="match status" value="1"/>
</dbReference>
<evidence type="ECO:0000256" key="2">
    <source>
        <dbReference type="SAM" id="SignalP"/>
    </source>
</evidence>
<dbReference type="InterPro" id="IPR007466">
    <property type="entry name" value="Peptidyl-Arg-deiminase_porph"/>
</dbReference>
<dbReference type="GO" id="GO:0047632">
    <property type="term" value="F:agmatine deiminase activity"/>
    <property type="evidence" value="ECO:0007669"/>
    <property type="project" value="TreeGrafter"/>
</dbReference>
<dbReference type="AlphaFoldDB" id="A0A1G9UA59"/>
<dbReference type="OrthoDB" id="9808013at2"/>
<dbReference type="RefSeq" id="WP_074607217.1">
    <property type="nucleotide sequence ID" value="NZ_JABMKU010000005.1"/>
</dbReference>
<feature type="signal peptide" evidence="2">
    <location>
        <begin position="1"/>
        <end position="19"/>
    </location>
</feature>